<evidence type="ECO:0000313" key="7">
    <source>
        <dbReference type="EMBL" id="MEN2990244.1"/>
    </source>
</evidence>
<dbReference type="RefSeq" id="WP_345937963.1">
    <property type="nucleotide sequence ID" value="NZ_JBBKTW010000006.1"/>
</dbReference>
<dbReference type="Gene3D" id="3.20.20.70">
    <property type="entry name" value="Aldolase class I"/>
    <property type="match status" value="1"/>
</dbReference>
<evidence type="ECO:0000256" key="1">
    <source>
        <dbReference type="ARBA" id="ARBA00001966"/>
    </source>
</evidence>
<dbReference type="InterPro" id="IPR050377">
    <property type="entry name" value="Radical_SAM_PqqE_MftC-like"/>
</dbReference>
<evidence type="ECO:0000256" key="2">
    <source>
        <dbReference type="ARBA" id="ARBA00022691"/>
    </source>
</evidence>
<dbReference type="SUPFAM" id="SSF102114">
    <property type="entry name" value="Radical SAM enzymes"/>
    <property type="match status" value="1"/>
</dbReference>
<proteinExistence type="predicted"/>
<evidence type="ECO:0000256" key="5">
    <source>
        <dbReference type="ARBA" id="ARBA00023014"/>
    </source>
</evidence>
<dbReference type="Proteomes" id="UP001413721">
    <property type="component" value="Unassembled WGS sequence"/>
</dbReference>
<dbReference type="PANTHER" id="PTHR11228:SF7">
    <property type="entry name" value="PQQA PEPTIDE CYCLASE"/>
    <property type="match status" value="1"/>
</dbReference>
<dbReference type="CDD" id="cd01335">
    <property type="entry name" value="Radical_SAM"/>
    <property type="match status" value="1"/>
</dbReference>
<keyword evidence="8" id="KW-1185">Reference proteome</keyword>
<dbReference type="Pfam" id="PF04055">
    <property type="entry name" value="Radical_SAM"/>
    <property type="match status" value="1"/>
</dbReference>
<evidence type="ECO:0000256" key="4">
    <source>
        <dbReference type="ARBA" id="ARBA00023004"/>
    </source>
</evidence>
<dbReference type="InterPro" id="IPR013785">
    <property type="entry name" value="Aldolase_TIM"/>
</dbReference>
<dbReference type="PANTHER" id="PTHR11228">
    <property type="entry name" value="RADICAL SAM DOMAIN PROTEIN"/>
    <property type="match status" value="1"/>
</dbReference>
<dbReference type="EMBL" id="JBBKTW010000006">
    <property type="protein sequence ID" value="MEN2990244.1"/>
    <property type="molecule type" value="Genomic_DNA"/>
</dbReference>
<keyword evidence="2" id="KW-0949">S-adenosyl-L-methionine</keyword>
<gene>
    <name evidence="7" type="ORF">WG926_18155</name>
</gene>
<reference evidence="7 8" key="1">
    <citation type="submission" date="2024-03" db="EMBL/GenBank/DDBJ databases">
        <title>High-quality draft genome sequencing of Tistrella sp. BH-R2-4.</title>
        <authorList>
            <person name="Dong C."/>
        </authorList>
    </citation>
    <scope>NUCLEOTIDE SEQUENCE [LARGE SCALE GENOMIC DNA]</scope>
    <source>
        <strain evidence="7 8">BH-R2-4</strain>
    </source>
</reference>
<dbReference type="SFLD" id="SFLDS00029">
    <property type="entry name" value="Radical_SAM"/>
    <property type="match status" value="1"/>
</dbReference>
<dbReference type="InterPro" id="IPR007197">
    <property type="entry name" value="rSAM"/>
</dbReference>
<evidence type="ECO:0000259" key="6">
    <source>
        <dbReference type="PROSITE" id="PS51918"/>
    </source>
</evidence>
<evidence type="ECO:0000313" key="8">
    <source>
        <dbReference type="Proteomes" id="UP001413721"/>
    </source>
</evidence>
<dbReference type="SFLD" id="SFLDG01067">
    <property type="entry name" value="SPASM/twitch_domain_containing"/>
    <property type="match status" value="1"/>
</dbReference>
<dbReference type="InterPro" id="IPR058240">
    <property type="entry name" value="rSAM_sf"/>
</dbReference>
<comment type="caution">
    <text evidence="7">The sequence shown here is derived from an EMBL/GenBank/DDBJ whole genome shotgun (WGS) entry which is preliminary data.</text>
</comment>
<sequence length="285" mass="32521">MSDPAAALALASSGLRFAPEDNPFRTVIADVTHRCNMVCRNCYIPNRDVPDLDADWLIALIARFPRRIRLRFVGAEPTMRRDLPDLIARVRDTGHLPVLLTNALKLADRRYVARLKASGLRTVHVSFDGGLDDDLYEAVDDLRCATKKLAALDNMCAENLFVTAGMILVRGVNDGHLPVFMDHLRSRPQVREIHLRSVGQIGRFMETDPFRLDELIRLAETALDRPRDSWQRVERGRSHLDFFVDGVKFQLTEWPDLGSEERGRITPEGFVEPFFEHVMANENRY</sequence>
<keyword evidence="5" id="KW-0411">Iron-sulfur</keyword>
<protein>
    <submittedName>
        <fullName evidence="7">Radical SAM protein</fullName>
    </submittedName>
</protein>
<dbReference type="PROSITE" id="PS51918">
    <property type="entry name" value="RADICAL_SAM"/>
    <property type="match status" value="1"/>
</dbReference>
<comment type="cofactor">
    <cofactor evidence="1">
        <name>[4Fe-4S] cluster</name>
        <dbReference type="ChEBI" id="CHEBI:49883"/>
    </cofactor>
</comment>
<accession>A0ABU9YN57</accession>
<keyword evidence="3" id="KW-0479">Metal-binding</keyword>
<evidence type="ECO:0000256" key="3">
    <source>
        <dbReference type="ARBA" id="ARBA00022723"/>
    </source>
</evidence>
<keyword evidence="4" id="KW-0408">Iron</keyword>
<feature type="domain" description="Radical SAM core" evidence="6">
    <location>
        <begin position="21"/>
        <end position="232"/>
    </location>
</feature>
<name>A0ABU9YN57_9PROT</name>
<organism evidence="7 8">
    <name type="scientific">Tistrella arctica</name>
    <dbReference type="NCBI Taxonomy" id="3133430"/>
    <lineage>
        <taxon>Bacteria</taxon>
        <taxon>Pseudomonadati</taxon>
        <taxon>Pseudomonadota</taxon>
        <taxon>Alphaproteobacteria</taxon>
        <taxon>Geminicoccales</taxon>
        <taxon>Geminicoccaceae</taxon>
        <taxon>Tistrella</taxon>
    </lineage>
</organism>